<feature type="region of interest" description="Disordered" evidence="1">
    <location>
        <begin position="329"/>
        <end position="359"/>
    </location>
</feature>
<evidence type="ECO:0000313" key="3">
    <source>
        <dbReference type="Proteomes" id="UP000650833"/>
    </source>
</evidence>
<proteinExistence type="predicted"/>
<reference evidence="2" key="1">
    <citation type="submission" date="2020-12" db="EMBL/GenBank/DDBJ databases">
        <title>Metabolic potential, ecology and presence of endohyphal bacteria is reflected in genomic diversity of Mucoromycotina.</title>
        <authorList>
            <person name="Muszewska A."/>
            <person name="Okrasinska A."/>
            <person name="Steczkiewicz K."/>
            <person name="Drgas O."/>
            <person name="Orlowska M."/>
            <person name="Perlinska-Lenart U."/>
            <person name="Aleksandrzak-Piekarczyk T."/>
            <person name="Szatraj K."/>
            <person name="Zielenkiewicz U."/>
            <person name="Pilsyk S."/>
            <person name="Malc E."/>
            <person name="Mieczkowski P."/>
            <person name="Kruszewska J.S."/>
            <person name="Biernat P."/>
            <person name="Pawlowska J."/>
        </authorList>
    </citation>
    <scope>NUCLEOTIDE SEQUENCE</scope>
    <source>
        <strain evidence="2">CBS 226.32</strain>
    </source>
</reference>
<gene>
    <name evidence="2" type="ORF">INT46_008619</name>
</gene>
<dbReference type="EMBL" id="JAEPRC010001054">
    <property type="protein sequence ID" value="KAG2190116.1"/>
    <property type="molecule type" value="Genomic_DNA"/>
</dbReference>
<sequence length="404" mass="45798">MPSNEINNAYIDQIRKSLAQNTNSLQAVDDHLIELAKMLIPLFPQSSSVDRNSNPIDDLYEEIRSNSSGIAHVSQPDFYGPRNLEELLGNCIERYEAFKTKKSPTPSNKLKLECLSRFLLQEKNIYEEAMVTQDYIVWKAVARARTNRILNDKPELRGKTWPTIIKGNPLLRLQMVLCLEADLRTFQIHRCINSWASEKLLWESFRNKSTQHNAKLRRDAVRATTDVDGGEFNNFSSEHANNDIAPEDVADVAIANVAVAGGLAEVASTGGDIAFNEETLDKFEYDFQGNNEYYNDSEEGNDYQYSEEENLEVEIDNHRDQMQSAIEDNDCESGASENSIQDEKNLPSSSKKNSQIVMERRCSKRKVVSTVEEDKDSYKVFKPTKAVTKANQLRSTGLHQKQAA</sequence>
<evidence type="ECO:0000313" key="2">
    <source>
        <dbReference type="EMBL" id="KAG2190116.1"/>
    </source>
</evidence>
<dbReference type="OrthoDB" id="10623802at2759"/>
<dbReference type="AlphaFoldDB" id="A0A8H7UL78"/>
<accession>A0A8H7UL78</accession>
<feature type="compositionally biased region" description="Polar residues" evidence="1">
    <location>
        <begin position="346"/>
        <end position="356"/>
    </location>
</feature>
<name>A0A8H7UL78_9FUNG</name>
<dbReference type="Proteomes" id="UP000650833">
    <property type="component" value="Unassembled WGS sequence"/>
</dbReference>
<evidence type="ECO:0000256" key="1">
    <source>
        <dbReference type="SAM" id="MobiDB-lite"/>
    </source>
</evidence>
<keyword evidence="3" id="KW-1185">Reference proteome</keyword>
<protein>
    <submittedName>
        <fullName evidence="2">Uncharacterized protein</fullName>
    </submittedName>
</protein>
<organism evidence="2 3">
    <name type="scientific">Mucor plumbeus</name>
    <dbReference type="NCBI Taxonomy" id="97098"/>
    <lineage>
        <taxon>Eukaryota</taxon>
        <taxon>Fungi</taxon>
        <taxon>Fungi incertae sedis</taxon>
        <taxon>Mucoromycota</taxon>
        <taxon>Mucoromycotina</taxon>
        <taxon>Mucoromycetes</taxon>
        <taxon>Mucorales</taxon>
        <taxon>Mucorineae</taxon>
        <taxon>Mucoraceae</taxon>
        <taxon>Mucor</taxon>
    </lineage>
</organism>
<comment type="caution">
    <text evidence="2">The sequence shown here is derived from an EMBL/GenBank/DDBJ whole genome shotgun (WGS) entry which is preliminary data.</text>
</comment>